<dbReference type="Proteomes" id="UP000255066">
    <property type="component" value="Unassembled WGS sequence"/>
</dbReference>
<proteinExistence type="predicted"/>
<evidence type="ECO:0000313" key="7">
    <source>
        <dbReference type="Proteomes" id="UP000255066"/>
    </source>
</evidence>
<name>A0A378I7S5_9GAMM</name>
<dbReference type="EMBL" id="UGNW01000001">
    <property type="protein sequence ID" value="STX30671.1"/>
    <property type="molecule type" value="Genomic_DNA"/>
</dbReference>
<dbReference type="Gene3D" id="1.10.443.10">
    <property type="entry name" value="Intergrase catalytic core"/>
    <property type="match status" value="1"/>
</dbReference>
<dbReference type="OrthoDB" id="5394387at2"/>
<dbReference type="GO" id="GO:0015074">
    <property type="term" value="P:DNA integration"/>
    <property type="evidence" value="ECO:0007669"/>
    <property type="project" value="InterPro"/>
</dbReference>
<dbReference type="GO" id="GO:0006310">
    <property type="term" value="P:DNA recombination"/>
    <property type="evidence" value="ECO:0007669"/>
    <property type="project" value="UniProtKB-KW"/>
</dbReference>
<evidence type="ECO:0000256" key="1">
    <source>
        <dbReference type="ARBA" id="ARBA00023172"/>
    </source>
</evidence>
<dbReference type="InterPro" id="IPR011010">
    <property type="entry name" value="DNA_brk_join_enz"/>
</dbReference>
<sequence length="301" mass="34848">MSNKLRSALYSVHQLIKQMQGYSYASKADMKHMINRCMKDLHDLGFKVGHLNGLKPKHIYILVILVEHWKKQGKSPATIKNYMSKLCKLAYFLDKPKLVKTGNDSYQIDKRTYIPTQNKAIHHIDLNLCTDPHIRLSLEAQMLFGLRREESMKFVVSEAWHGYCLHIKPSWTKGGIGRLLKITNEEQMKWLLKVSQQIRRGESLIPAERTYKQHLAQYQQQAKLMGVCKLHGLRHAYAQRRYTELTKEIAPLKVGLICPIAGGKTATELNFEEKQIDRQAREIISRELGHSRLNITKTYLG</sequence>
<organism evidence="5 7">
    <name type="scientific">Legionella birminghamensis</name>
    <dbReference type="NCBI Taxonomy" id="28083"/>
    <lineage>
        <taxon>Bacteria</taxon>
        <taxon>Pseudomonadati</taxon>
        <taxon>Pseudomonadota</taxon>
        <taxon>Gammaproteobacteria</taxon>
        <taxon>Legionellales</taxon>
        <taxon>Legionellaceae</taxon>
        <taxon>Legionella</taxon>
    </lineage>
</organism>
<keyword evidence="1" id="KW-0233">DNA recombination</keyword>
<evidence type="ECO:0000313" key="6">
    <source>
        <dbReference type="Proteomes" id="UP000054735"/>
    </source>
</evidence>
<accession>A0A378I7S5</accession>
<dbReference type="STRING" id="28083.Lbir_1872"/>
<dbReference type="RefSeq" id="WP_058523903.1">
    <property type="nucleotide sequence ID" value="NZ_CAAAHV010000066.1"/>
</dbReference>
<reference evidence="5 7" key="2">
    <citation type="submission" date="2018-06" db="EMBL/GenBank/DDBJ databases">
        <authorList>
            <consortium name="Pathogen Informatics"/>
            <person name="Doyle S."/>
        </authorList>
    </citation>
    <scope>NUCLEOTIDE SEQUENCE [LARGE SCALE GENOMIC DNA]</scope>
    <source>
        <strain evidence="5 7">NCTC12437</strain>
    </source>
</reference>
<evidence type="ECO:0000259" key="3">
    <source>
        <dbReference type="Pfam" id="PF12835"/>
    </source>
</evidence>
<dbReference type="GO" id="GO:0003677">
    <property type="term" value="F:DNA binding"/>
    <property type="evidence" value="ECO:0007669"/>
    <property type="project" value="InterPro"/>
</dbReference>
<dbReference type="InterPro" id="IPR024457">
    <property type="entry name" value="Putative_integrase_N"/>
</dbReference>
<gene>
    <name evidence="4" type="ORF">Lbir_1872</name>
    <name evidence="5" type="ORF">NCTC12437_00432</name>
</gene>
<dbReference type="Proteomes" id="UP000054735">
    <property type="component" value="Unassembled WGS sequence"/>
</dbReference>
<dbReference type="AlphaFoldDB" id="A0A378I7S5"/>
<evidence type="ECO:0000313" key="5">
    <source>
        <dbReference type="EMBL" id="STX30671.1"/>
    </source>
</evidence>
<dbReference type="Pfam" id="PF12835">
    <property type="entry name" value="Integrase_1"/>
    <property type="match status" value="1"/>
</dbReference>
<keyword evidence="6" id="KW-1185">Reference proteome</keyword>
<protein>
    <submittedName>
        <fullName evidence="5">Integrase</fullName>
    </submittedName>
</protein>
<dbReference type="EMBL" id="LNXT01000030">
    <property type="protein sequence ID" value="KTC70127.1"/>
    <property type="molecule type" value="Genomic_DNA"/>
</dbReference>
<dbReference type="Pfam" id="PF12834">
    <property type="entry name" value="Phage_int_SAM_2"/>
    <property type="match status" value="1"/>
</dbReference>
<evidence type="ECO:0000313" key="4">
    <source>
        <dbReference type="EMBL" id="KTC70127.1"/>
    </source>
</evidence>
<feature type="domain" description="Putative integrase N-terminal" evidence="2">
    <location>
        <begin position="14"/>
        <end position="87"/>
    </location>
</feature>
<reference evidence="4 6" key="1">
    <citation type="submission" date="2015-11" db="EMBL/GenBank/DDBJ databases">
        <title>Genomic analysis of 38 Legionella species identifies large and diverse effector repertoires.</title>
        <authorList>
            <person name="Burstein D."/>
            <person name="Amaro F."/>
            <person name="Zusman T."/>
            <person name="Lifshitz Z."/>
            <person name="Cohen O."/>
            <person name="Gilbert J.A."/>
            <person name="Pupko T."/>
            <person name="Shuman H.A."/>
            <person name="Segal G."/>
        </authorList>
    </citation>
    <scope>NUCLEOTIDE SEQUENCE [LARGE SCALE GENOMIC DNA]</scope>
    <source>
        <strain evidence="4 6">CDC#1407-AL-14</strain>
    </source>
</reference>
<feature type="domain" description="Integrase catalytic" evidence="3">
    <location>
        <begin position="125"/>
        <end position="239"/>
    </location>
</feature>
<dbReference type="SUPFAM" id="SSF56349">
    <property type="entry name" value="DNA breaking-rejoining enzymes"/>
    <property type="match status" value="1"/>
</dbReference>
<dbReference type="InterPro" id="IPR013762">
    <property type="entry name" value="Integrase-like_cat_sf"/>
</dbReference>
<dbReference type="InterPro" id="IPR024456">
    <property type="entry name" value="Integrase_catalytic_putative"/>
</dbReference>
<evidence type="ECO:0000259" key="2">
    <source>
        <dbReference type="Pfam" id="PF12834"/>
    </source>
</evidence>